<dbReference type="Gene3D" id="3.30.1120.10">
    <property type="match status" value="1"/>
</dbReference>
<name>A0A238YLK1_9FLAO</name>
<dbReference type="PANTHER" id="PTHR42693:SF53">
    <property type="entry name" value="ENDO-4-O-SULFATASE"/>
    <property type="match status" value="1"/>
</dbReference>
<dbReference type="RefSeq" id="WP_089382558.1">
    <property type="nucleotide sequence ID" value="NZ_FZNT01000009.1"/>
</dbReference>
<gene>
    <name evidence="4" type="ORF">SAMN06265371_109140</name>
</gene>
<dbReference type="InterPro" id="IPR050738">
    <property type="entry name" value="Sulfatase"/>
</dbReference>
<dbReference type="Gene3D" id="3.40.720.10">
    <property type="entry name" value="Alkaline Phosphatase, subunit A"/>
    <property type="match status" value="1"/>
</dbReference>
<evidence type="ECO:0000259" key="3">
    <source>
        <dbReference type="Pfam" id="PF00884"/>
    </source>
</evidence>
<dbReference type="CDD" id="cd16034">
    <property type="entry name" value="sulfatase_like"/>
    <property type="match status" value="1"/>
</dbReference>
<keyword evidence="2" id="KW-0378">Hydrolase</keyword>
<dbReference type="PROSITE" id="PS51257">
    <property type="entry name" value="PROKAR_LIPOPROTEIN"/>
    <property type="match status" value="1"/>
</dbReference>
<dbReference type="Proteomes" id="UP000198384">
    <property type="component" value="Unassembled WGS sequence"/>
</dbReference>
<reference evidence="4 5" key="1">
    <citation type="submission" date="2017-06" db="EMBL/GenBank/DDBJ databases">
        <authorList>
            <person name="Kim H.J."/>
            <person name="Triplett B.A."/>
        </authorList>
    </citation>
    <scope>NUCLEOTIDE SEQUENCE [LARGE SCALE GENOMIC DNA]</scope>
    <source>
        <strain evidence="4 5">DSM 29150</strain>
    </source>
</reference>
<dbReference type="InterPro" id="IPR017850">
    <property type="entry name" value="Alkaline_phosphatase_core_sf"/>
</dbReference>
<protein>
    <submittedName>
        <fullName evidence="4">Arylsulfatase A</fullName>
    </submittedName>
</protein>
<evidence type="ECO:0000313" key="4">
    <source>
        <dbReference type="EMBL" id="SNR71493.1"/>
    </source>
</evidence>
<dbReference type="EMBL" id="FZNT01000009">
    <property type="protein sequence ID" value="SNR71493.1"/>
    <property type="molecule type" value="Genomic_DNA"/>
</dbReference>
<dbReference type="OrthoDB" id="9789742at2"/>
<evidence type="ECO:0000313" key="5">
    <source>
        <dbReference type="Proteomes" id="UP000198384"/>
    </source>
</evidence>
<dbReference type="PANTHER" id="PTHR42693">
    <property type="entry name" value="ARYLSULFATASE FAMILY MEMBER"/>
    <property type="match status" value="1"/>
</dbReference>
<dbReference type="SUPFAM" id="SSF53649">
    <property type="entry name" value="Alkaline phosphatase-like"/>
    <property type="match status" value="1"/>
</dbReference>
<keyword evidence="5" id="KW-1185">Reference proteome</keyword>
<dbReference type="GO" id="GO:0004065">
    <property type="term" value="F:arylsulfatase activity"/>
    <property type="evidence" value="ECO:0007669"/>
    <property type="project" value="TreeGrafter"/>
</dbReference>
<organism evidence="4 5">
    <name type="scientific">Lutibacter agarilyticus</name>
    <dbReference type="NCBI Taxonomy" id="1109740"/>
    <lineage>
        <taxon>Bacteria</taxon>
        <taxon>Pseudomonadati</taxon>
        <taxon>Bacteroidota</taxon>
        <taxon>Flavobacteriia</taxon>
        <taxon>Flavobacteriales</taxon>
        <taxon>Flavobacteriaceae</taxon>
        <taxon>Lutibacter</taxon>
    </lineage>
</organism>
<comment type="similarity">
    <text evidence="1">Belongs to the sulfatase family.</text>
</comment>
<dbReference type="Pfam" id="PF00884">
    <property type="entry name" value="Sulfatase"/>
    <property type="match status" value="1"/>
</dbReference>
<dbReference type="InterPro" id="IPR000917">
    <property type="entry name" value="Sulfatase_N"/>
</dbReference>
<sequence length="493" mass="55619">MKINKLLSIALLSVIALVSCEKSKKTAEVKKQSKPNVVYILTDQWRGSALGYAGDPNVKTPNLDNFAKEAVNFTNAVSVTPVCTPHRAALLTGRFPTSTGMFLNDIYLPSEELCMAEIFKAEGYNTAYLGKWHLDGHGRLNNVIPERRQGFDYWKGLECSHNYTKMPYYENDDPEMKYWEGYSPNALTKDANKYLSDHAKSDDPFLLFISIATPHYPHNSAPKKFKDMYPQESLKLAPNVSKEWEERTRKELQGYYAHCTATDEAIGTVLDKIKELNLLENTIVVFSSDHGEMMGAHGVKPFVKQLAWDEALRVPFLISYPSIGKNKGTVVNAPINTPDILPSLLGLANIKIPATVEGENIATLIKNPDPNADRAALVMNVSPFGSNIKDSEYRAIRTKQYTYAKTPEGASALFDNLSDPYQMNNLLNKPEVKEIQQNLDQQLNAALNDIGDEFKPRDFYMKKWNYTFDKKRNAIDWRAWNEGKGVLQSPIMK</sequence>
<evidence type="ECO:0000256" key="1">
    <source>
        <dbReference type="ARBA" id="ARBA00008779"/>
    </source>
</evidence>
<evidence type="ECO:0000256" key="2">
    <source>
        <dbReference type="ARBA" id="ARBA00022801"/>
    </source>
</evidence>
<proteinExistence type="inferred from homology"/>
<dbReference type="AlphaFoldDB" id="A0A238YLK1"/>
<feature type="domain" description="Sulfatase N-terminal" evidence="3">
    <location>
        <begin position="35"/>
        <end position="350"/>
    </location>
</feature>
<accession>A0A238YLK1</accession>